<evidence type="ECO:0000256" key="1">
    <source>
        <dbReference type="SAM" id="SignalP"/>
    </source>
</evidence>
<dbReference type="RefSeq" id="WP_021189166.1">
    <property type="nucleotide sequence ID" value="NZ_JAOQNK010000001.1"/>
</dbReference>
<name>A0ABV0BTC7_9SPHI</name>
<feature type="signal peptide" evidence="1">
    <location>
        <begin position="1"/>
        <end position="19"/>
    </location>
</feature>
<reference evidence="2 3" key="1">
    <citation type="submission" date="2024-04" db="EMBL/GenBank/DDBJ databases">
        <title>WGS of bacteria from Torrens River.</title>
        <authorList>
            <person name="Wyrsch E.R."/>
            <person name="Drigo B."/>
        </authorList>
    </citation>
    <scope>NUCLEOTIDE SEQUENCE [LARGE SCALE GENOMIC DNA]</scope>
    <source>
        <strain evidence="2 3">TWI391</strain>
    </source>
</reference>
<feature type="chain" id="PRO_5046553247" evidence="1">
    <location>
        <begin position="20"/>
        <end position="234"/>
    </location>
</feature>
<dbReference type="Gene3D" id="3.30.110.170">
    <property type="entry name" value="Protein of unknown function (DUF541), domain 1"/>
    <property type="match status" value="1"/>
</dbReference>
<keyword evidence="3" id="KW-1185">Reference proteome</keyword>
<dbReference type="PANTHER" id="PTHR34387:SF1">
    <property type="entry name" value="PERIPLASMIC IMMUNOGENIC PROTEIN"/>
    <property type="match status" value="1"/>
</dbReference>
<proteinExistence type="predicted"/>
<dbReference type="Pfam" id="PF04402">
    <property type="entry name" value="SIMPL"/>
    <property type="match status" value="1"/>
</dbReference>
<keyword evidence="1" id="KW-0732">Signal</keyword>
<dbReference type="Proteomes" id="UP001409291">
    <property type="component" value="Unassembled WGS sequence"/>
</dbReference>
<evidence type="ECO:0000313" key="3">
    <source>
        <dbReference type="Proteomes" id="UP001409291"/>
    </source>
</evidence>
<sequence>MKNLLLGIMLFASVHTLQAQQMTNKDMVTTIGRAEEEVTPDIIYINVTLKEFYQDGNTKKKVSIETLEKQLFQAATNVGVEKKDFTIQNIYSTNYATKKKKETEILLSRQYRIKVTQLNKLNDLFDGVDAAGIQNTAISELDYSKKKELEKTLKVKAVKDAMENAKILAEAAGQKVGKAILLSESPQMIYFNSPRAMASFKSSNMEAADVADDLDLDIKPIKITSEVNASFEIL</sequence>
<gene>
    <name evidence="2" type="ORF">ABE541_07920</name>
</gene>
<dbReference type="PANTHER" id="PTHR34387">
    <property type="entry name" value="SLR1258 PROTEIN"/>
    <property type="match status" value="1"/>
</dbReference>
<evidence type="ECO:0000313" key="2">
    <source>
        <dbReference type="EMBL" id="MEN5377183.1"/>
    </source>
</evidence>
<dbReference type="InterPro" id="IPR052022">
    <property type="entry name" value="26kDa_periplasmic_antigen"/>
</dbReference>
<accession>A0ABV0BTC7</accession>
<comment type="caution">
    <text evidence="2">The sequence shown here is derived from an EMBL/GenBank/DDBJ whole genome shotgun (WGS) entry which is preliminary data.</text>
</comment>
<organism evidence="2 3">
    <name type="scientific">Sphingobacterium kitahiroshimense</name>
    <dbReference type="NCBI Taxonomy" id="470446"/>
    <lineage>
        <taxon>Bacteria</taxon>
        <taxon>Pseudomonadati</taxon>
        <taxon>Bacteroidota</taxon>
        <taxon>Sphingobacteriia</taxon>
        <taxon>Sphingobacteriales</taxon>
        <taxon>Sphingobacteriaceae</taxon>
        <taxon>Sphingobacterium</taxon>
    </lineage>
</organism>
<dbReference type="EMBL" id="JBDJNQ010000003">
    <property type="protein sequence ID" value="MEN5377183.1"/>
    <property type="molecule type" value="Genomic_DNA"/>
</dbReference>
<protein>
    <submittedName>
        <fullName evidence="2">SIMPL domain-containing protein</fullName>
    </submittedName>
</protein>
<dbReference type="Gene3D" id="3.30.70.2970">
    <property type="entry name" value="Protein of unknown function (DUF541), domain 2"/>
    <property type="match status" value="1"/>
</dbReference>
<dbReference type="InterPro" id="IPR007497">
    <property type="entry name" value="SIMPL/DUF541"/>
</dbReference>